<feature type="region of interest" description="Disordered" evidence="1">
    <location>
        <begin position="1"/>
        <end position="40"/>
    </location>
</feature>
<feature type="non-terminal residue" evidence="2">
    <location>
        <position position="1"/>
    </location>
</feature>
<accession>A0AAV1QN37</accession>
<dbReference type="EMBL" id="CAWUPB010000030">
    <property type="protein sequence ID" value="CAK7322906.1"/>
    <property type="molecule type" value="Genomic_DNA"/>
</dbReference>
<comment type="caution">
    <text evidence="2">The sequence shown here is derived from an EMBL/GenBank/DDBJ whole genome shotgun (WGS) entry which is preliminary data.</text>
</comment>
<protein>
    <submittedName>
        <fullName evidence="2">Uncharacterized protein</fullName>
    </submittedName>
</protein>
<sequence length="88" mass="10035">ESKNAFQESDLTTRNSNANPIDEIIEEDEEKEEDEDTDEDEGIVIVLELVREVKNIPKPACLLTVSQANSIKQSNSEFPYFLTTFLEK</sequence>
<organism evidence="2 3">
    <name type="scientific">Dovyalis caffra</name>
    <dbReference type="NCBI Taxonomy" id="77055"/>
    <lineage>
        <taxon>Eukaryota</taxon>
        <taxon>Viridiplantae</taxon>
        <taxon>Streptophyta</taxon>
        <taxon>Embryophyta</taxon>
        <taxon>Tracheophyta</taxon>
        <taxon>Spermatophyta</taxon>
        <taxon>Magnoliopsida</taxon>
        <taxon>eudicotyledons</taxon>
        <taxon>Gunneridae</taxon>
        <taxon>Pentapetalae</taxon>
        <taxon>rosids</taxon>
        <taxon>fabids</taxon>
        <taxon>Malpighiales</taxon>
        <taxon>Salicaceae</taxon>
        <taxon>Flacourtieae</taxon>
        <taxon>Dovyalis</taxon>
    </lineage>
</organism>
<evidence type="ECO:0000313" key="3">
    <source>
        <dbReference type="Proteomes" id="UP001314170"/>
    </source>
</evidence>
<keyword evidence="3" id="KW-1185">Reference proteome</keyword>
<gene>
    <name evidence="2" type="ORF">DCAF_LOCUS519</name>
</gene>
<dbReference type="AlphaFoldDB" id="A0AAV1QN37"/>
<feature type="compositionally biased region" description="Acidic residues" evidence="1">
    <location>
        <begin position="23"/>
        <end position="40"/>
    </location>
</feature>
<evidence type="ECO:0000256" key="1">
    <source>
        <dbReference type="SAM" id="MobiDB-lite"/>
    </source>
</evidence>
<evidence type="ECO:0000313" key="2">
    <source>
        <dbReference type="EMBL" id="CAK7322906.1"/>
    </source>
</evidence>
<reference evidence="2 3" key="1">
    <citation type="submission" date="2024-01" db="EMBL/GenBank/DDBJ databases">
        <authorList>
            <person name="Waweru B."/>
        </authorList>
    </citation>
    <scope>NUCLEOTIDE SEQUENCE [LARGE SCALE GENOMIC DNA]</scope>
</reference>
<dbReference type="Proteomes" id="UP001314170">
    <property type="component" value="Unassembled WGS sequence"/>
</dbReference>
<proteinExistence type="predicted"/>
<feature type="compositionally biased region" description="Polar residues" evidence="1">
    <location>
        <begin position="1"/>
        <end position="19"/>
    </location>
</feature>
<name>A0AAV1QN37_9ROSI</name>